<evidence type="ECO:0000259" key="11">
    <source>
        <dbReference type="PROSITE" id="PS50011"/>
    </source>
</evidence>
<keyword evidence="13" id="KW-1185">Reference proteome</keyword>
<comment type="catalytic activity">
    <reaction evidence="8">
        <text>L-seryl-[protein] + ATP = O-phospho-L-seryl-[protein] + ADP + H(+)</text>
        <dbReference type="Rhea" id="RHEA:17989"/>
        <dbReference type="Rhea" id="RHEA-COMP:9863"/>
        <dbReference type="Rhea" id="RHEA-COMP:11604"/>
        <dbReference type="ChEBI" id="CHEBI:15378"/>
        <dbReference type="ChEBI" id="CHEBI:29999"/>
        <dbReference type="ChEBI" id="CHEBI:30616"/>
        <dbReference type="ChEBI" id="CHEBI:83421"/>
        <dbReference type="ChEBI" id="CHEBI:456216"/>
        <dbReference type="EC" id="2.7.11.1"/>
    </reaction>
</comment>
<dbReference type="EC" id="2.7.11.1" evidence="1"/>
<feature type="compositionally biased region" description="Basic and acidic residues" evidence="10">
    <location>
        <begin position="447"/>
        <end position="472"/>
    </location>
</feature>
<evidence type="ECO:0000256" key="9">
    <source>
        <dbReference type="PROSITE-ProRule" id="PRU10141"/>
    </source>
</evidence>
<dbReference type="InterPro" id="IPR011009">
    <property type="entry name" value="Kinase-like_dom_sf"/>
</dbReference>
<dbReference type="PANTHER" id="PTHR24356:SF347">
    <property type="entry name" value="PROTEIN KINASE C DELTA TYPE HOMOLOG-RELATED"/>
    <property type="match status" value="1"/>
</dbReference>
<keyword evidence="3" id="KW-0808">Transferase</keyword>
<feature type="compositionally biased region" description="Polar residues" evidence="10">
    <location>
        <begin position="586"/>
        <end position="611"/>
    </location>
</feature>
<feature type="region of interest" description="Disordered" evidence="10">
    <location>
        <begin position="308"/>
        <end position="342"/>
    </location>
</feature>
<feature type="compositionally biased region" description="Basic and acidic residues" evidence="10">
    <location>
        <begin position="1004"/>
        <end position="1018"/>
    </location>
</feature>
<organism evidence="12 13">
    <name type="scientific">Anopheles maculatus</name>
    <dbReference type="NCBI Taxonomy" id="74869"/>
    <lineage>
        <taxon>Eukaryota</taxon>
        <taxon>Metazoa</taxon>
        <taxon>Ecdysozoa</taxon>
        <taxon>Arthropoda</taxon>
        <taxon>Hexapoda</taxon>
        <taxon>Insecta</taxon>
        <taxon>Pterygota</taxon>
        <taxon>Neoptera</taxon>
        <taxon>Endopterygota</taxon>
        <taxon>Diptera</taxon>
        <taxon>Nematocera</taxon>
        <taxon>Culicoidea</taxon>
        <taxon>Culicidae</taxon>
        <taxon>Anophelinae</taxon>
        <taxon>Anopheles</taxon>
        <taxon>Anopheles maculatus group</taxon>
    </lineage>
</organism>
<feature type="compositionally biased region" description="Basic and acidic residues" evidence="10">
    <location>
        <begin position="1026"/>
        <end position="1037"/>
    </location>
</feature>
<evidence type="ECO:0000256" key="5">
    <source>
        <dbReference type="ARBA" id="ARBA00022777"/>
    </source>
</evidence>
<feature type="compositionally biased region" description="Low complexity" evidence="10">
    <location>
        <begin position="555"/>
        <end position="570"/>
    </location>
</feature>
<dbReference type="GO" id="GO:0005524">
    <property type="term" value="F:ATP binding"/>
    <property type="evidence" value="ECO:0007669"/>
    <property type="project" value="UniProtKB-UniRule"/>
</dbReference>
<feature type="compositionally biased region" description="Low complexity" evidence="10">
    <location>
        <begin position="1065"/>
        <end position="1105"/>
    </location>
</feature>
<dbReference type="PANTHER" id="PTHR24356">
    <property type="entry name" value="SERINE/THREONINE-PROTEIN KINASE"/>
    <property type="match status" value="1"/>
</dbReference>
<evidence type="ECO:0000256" key="10">
    <source>
        <dbReference type="SAM" id="MobiDB-lite"/>
    </source>
</evidence>
<feature type="compositionally biased region" description="Low complexity" evidence="10">
    <location>
        <begin position="938"/>
        <end position="948"/>
    </location>
</feature>
<comment type="catalytic activity">
    <reaction evidence="7">
        <text>L-threonyl-[protein] + ATP = O-phospho-L-threonyl-[protein] + ADP + H(+)</text>
        <dbReference type="Rhea" id="RHEA:46608"/>
        <dbReference type="Rhea" id="RHEA-COMP:11060"/>
        <dbReference type="Rhea" id="RHEA-COMP:11605"/>
        <dbReference type="ChEBI" id="CHEBI:15378"/>
        <dbReference type="ChEBI" id="CHEBI:30013"/>
        <dbReference type="ChEBI" id="CHEBI:30616"/>
        <dbReference type="ChEBI" id="CHEBI:61977"/>
        <dbReference type="ChEBI" id="CHEBI:456216"/>
        <dbReference type="EC" id="2.7.11.1"/>
    </reaction>
</comment>
<dbReference type="VEuPathDB" id="VectorBase:AMAM011570"/>
<dbReference type="EnsemblMetazoa" id="AMAM011570-RA">
    <property type="protein sequence ID" value="AMAM011570-PA"/>
    <property type="gene ID" value="AMAM011570"/>
</dbReference>
<feature type="region of interest" description="Disordered" evidence="10">
    <location>
        <begin position="191"/>
        <end position="268"/>
    </location>
</feature>
<sequence>DTPALPAPPKPNAEPRKLAKTGIKTYVRKKTVENLPEPSLTEALPSEKETCSPKEKISPLAKDAVYDTADSSMLPSLPSVIKRNEPAPKVSPSADSTESIKPKEPPQLKTPVADEKSVGPKGAKQFGEVGEKVTPIKEITIKNTTDKQLNRLDIDQGSAVEKSASITATPNTNQPVDLASVQTVELKVNETKLSKPNQTAQPTVSKATEDAKQTKALLTSEPTIATPKQADASVNKSHPVPAVPSNEPKPSTPMKPKPDEPAKLVPNKLVLRKKPLDLKRSSEDVDFWSTIGTRETVSFARRKQQLVSLRTTEEEESPPASPSHPFQGLPTSPKLPQSADMNTAVKQLAVSKAPIESAGGVNQDKVAVLSDKKMVPSKSLADGKSVADSTENLKPLVKAEAAVPVKTAAVDEKVAKQPEVKETPKTKSMTPEPESIKAAVQVNTTAVDEKVAKQPEVKETPKTKPIKPEPEATKASPAVSLTKANVSTASEAAKQVQPAPSTVVSLAESKQTKTVTTTPPESPTLKSNVTSEMVATQSKPNTALDTTVPKAKPTSLPGVSSSAPSESLLSKAKPNTTLDATAPKANPTSLPASPASDLSTAPSKPNTSLESSVVKAKPNASLDATAPKAKPTSLPGVIGTKPKPDTPPELPSPKAKQPPTSDPGAKPKQPVLPEKTPPKAGVAKVLPTPDVIPIVTLDTKKLSPKELLKAIAPNIAAAAEKKLAQDKTKPKTEQLQPTVLAGASLTPCTVAAPPVTPTTPDRTNKPADPEPPKKVIVKKVIKVVKPKVAATTKPKSEPEMDVQAEREQEQRRLAQQQQQQQNLERMKTKLNQITLNMGVKGTEVEVKECQKCQSAIVSEALPVAVAIVTATPTPTPKTPKQPIANGAKLTKNKFGTLDNLSDLSAVDVRDRNNTGVVKPSVVKPKQKQTTTVATGVEQQQQQQQQQQQKVLFSSSEEDGKDDTGVPVGGVGSRDDNDSASETSFSGVEDDWSSEEEEDDDDDMANDKPEKKKPFDPTKRVKLNFDQMRKCYSKEEKSPIVLVARPRPLWKVKRHGHRHNRKADLTSSSSGSGSSSDDESTSTSTTTSSGATSSSTTTNTTDQTSSEAVSMLDGATSDINTDSSVNSSTGGKQKGKGQAQTKGGKGQKGKPDPFSDIYDNPMVIPLHAEPRTSSRKSGGSFAPPPPPRDENNNTPADLDEDERARSIGAGHEVRSASTSSHDSGFYGGGTAPISPKKALGVHEARDSPSKVPPSANPAYRIETPVPSVARFEHDCVDGGGMSTATTSNASASSAAKEEEIVCTRALERAATSENPVRAYQMKQCVQSLSRCDLTDRAVFQDEVCESVTKCFVPPMGVNQHNRKRMRNKPFRCGSVASECAKPKMPKTQEMDVAHRCGPCHPLQLVEFTEEPCNLELKFSNNKPDAVNGADFVMVEQQPVVQNTVDTAQGKEDECMEVTSLAGMLNALLLDQLQNPNETVPTYPDVVCGQPIKADHSIMIKYIQRKRHRRMQMMIASLPSVTEMDESLAGSDDVVDQEKREEITLDDSSEEFLVEMFSDNSDEFLDDDSPAGDGSGTSGSELSLNDILLVLNDDEPPFQKTGKLTAPATVIPRFRKYNVDDFHFLTVLGKGSFGKVFLAELKNSDYYYAIKCLKKDVVLEDDD</sequence>
<feature type="compositionally biased region" description="Basic and acidic residues" evidence="10">
    <location>
        <begin position="412"/>
        <end position="425"/>
    </location>
</feature>
<dbReference type="InterPro" id="IPR017441">
    <property type="entry name" value="Protein_kinase_ATP_BS"/>
</dbReference>
<evidence type="ECO:0000256" key="2">
    <source>
        <dbReference type="ARBA" id="ARBA00022527"/>
    </source>
</evidence>
<evidence type="ECO:0000256" key="3">
    <source>
        <dbReference type="ARBA" id="ARBA00022679"/>
    </source>
</evidence>
<feature type="compositionally biased region" description="Basic and acidic residues" evidence="10">
    <location>
        <begin position="45"/>
        <end position="57"/>
    </location>
</feature>
<dbReference type="Proteomes" id="UP000075901">
    <property type="component" value="Unassembled WGS sequence"/>
</dbReference>
<feature type="region of interest" description="Disordered" evidence="10">
    <location>
        <begin position="33"/>
        <end position="57"/>
    </location>
</feature>
<feature type="compositionally biased region" description="Basic and acidic residues" evidence="10">
    <location>
        <begin position="98"/>
        <end position="118"/>
    </location>
</feature>
<feature type="binding site" evidence="9">
    <location>
        <position position="1649"/>
    </location>
    <ligand>
        <name>ATP</name>
        <dbReference type="ChEBI" id="CHEBI:30616"/>
    </ligand>
</feature>
<feature type="region of interest" description="Disordered" evidence="10">
    <location>
        <begin position="915"/>
        <end position="1259"/>
    </location>
</feature>
<feature type="compositionally biased region" description="Basic and acidic residues" evidence="10">
    <location>
        <begin position="794"/>
        <end position="810"/>
    </location>
</feature>
<keyword evidence="2" id="KW-0723">Serine/threonine-protein kinase</keyword>
<dbReference type="InterPro" id="IPR000719">
    <property type="entry name" value="Prot_kinase_dom"/>
</dbReference>
<feature type="compositionally biased region" description="Basic residues" evidence="10">
    <location>
        <begin position="1047"/>
        <end position="1060"/>
    </location>
</feature>
<keyword evidence="5" id="KW-0418">Kinase</keyword>
<dbReference type="Gene3D" id="3.30.200.20">
    <property type="entry name" value="Phosphorylase Kinase, domain 1"/>
    <property type="match status" value="1"/>
</dbReference>
<feature type="region of interest" description="Disordered" evidence="10">
    <location>
        <begin position="1"/>
        <end position="21"/>
    </location>
</feature>
<proteinExistence type="predicted"/>
<reference evidence="12" key="2">
    <citation type="submission" date="2020-05" db="UniProtKB">
        <authorList>
            <consortium name="EnsemblMetazoa"/>
        </authorList>
    </citation>
    <scope>IDENTIFICATION</scope>
    <source>
        <strain evidence="12">maculatus3</strain>
    </source>
</reference>
<keyword evidence="6 9" id="KW-0067">ATP-binding</keyword>
<evidence type="ECO:0000313" key="12">
    <source>
        <dbReference type="EnsemblMetazoa" id="AMAM011570-PA"/>
    </source>
</evidence>
<feature type="domain" description="Protein kinase" evidence="11">
    <location>
        <begin position="1620"/>
        <end position="1661"/>
    </location>
</feature>
<evidence type="ECO:0000256" key="6">
    <source>
        <dbReference type="ARBA" id="ARBA00022840"/>
    </source>
</evidence>
<feature type="region of interest" description="Disordered" evidence="10">
    <location>
        <begin position="412"/>
        <end position="684"/>
    </location>
</feature>
<dbReference type="SUPFAM" id="SSF56112">
    <property type="entry name" value="Protein kinase-like (PK-like)"/>
    <property type="match status" value="1"/>
</dbReference>
<feature type="compositionally biased region" description="Polar residues" evidence="10">
    <location>
        <begin position="194"/>
        <end position="206"/>
    </location>
</feature>
<feature type="compositionally biased region" description="Polar residues" evidence="10">
    <location>
        <begin position="1116"/>
        <end position="1128"/>
    </location>
</feature>
<evidence type="ECO:0000313" key="13">
    <source>
        <dbReference type="Proteomes" id="UP000075901"/>
    </source>
</evidence>
<accession>A0A182SQU1</accession>
<feature type="compositionally biased region" description="Basic and acidic residues" evidence="10">
    <location>
        <begin position="762"/>
        <end position="772"/>
    </location>
</feature>
<feature type="compositionally biased region" description="Polar residues" evidence="10">
    <location>
        <begin position="498"/>
        <end position="545"/>
    </location>
</feature>
<feature type="compositionally biased region" description="Acidic residues" evidence="10">
    <location>
        <begin position="987"/>
        <end position="1003"/>
    </location>
</feature>
<dbReference type="PROSITE" id="PS00107">
    <property type="entry name" value="PROTEIN_KINASE_ATP"/>
    <property type="match status" value="1"/>
</dbReference>
<feature type="region of interest" description="Disordered" evidence="10">
    <location>
        <begin position="748"/>
        <end position="772"/>
    </location>
</feature>
<feature type="region of interest" description="Disordered" evidence="10">
    <location>
        <begin position="71"/>
        <end position="129"/>
    </location>
</feature>
<evidence type="ECO:0000256" key="1">
    <source>
        <dbReference type="ARBA" id="ARBA00012513"/>
    </source>
</evidence>
<dbReference type="GO" id="GO:0035556">
    <property type="term" value="P:intracellular signal transduction"/>
    <property type="evidence" value="ECO:0007669"/>
    <property type="project" value="TreeGrafter"/>
</dbReference>
<evidence type="ECO:0000256" key="4">
    <source>
        <dbReference type="ARBA" id="ARBA00022741"/>
    </source>
</evidence>
<dbReference type="PROSITE" id="PS50011">
    <property type="entry name" value="PROTEIN_KINASE_DOM"/>
    <property type="match status" value="1"/>
</dbReference>
<evidence type="ECO:0000256" key="8">
    <source>
        <dbReference type="ARBA" id="ARBA00048679"/>
    </source>
</evidence>
<feature type="region of interest" description="Disordered" evidence="10">
    <location>
        <begin position="788"/>
        <end position="810"/>
    </location>
</feature>
<reference evidence="13" key="1">
    <citation type="submission" date="2013-09" db="EMBL/GenBank/DDBJ databases">
        <title>The Genome Sequence of Anopheles maculatus species B.</title>
        <authorList>
            <consortium name="The Broad Institute Genomics Platform"/>
            <person name="Neafsey D.E."/>
            <person name="Besansky N."/>
            <person name="Howell P."/>
            <person name="Walton C."/>
            <person name="Young S.K."/>
            <person name="Zeng Q."/>
            <person name="Gargeya S."/>
            <person name="Fitzgerald M."/>
            <person name="Haas B."/>
            <person name="Abouelleil A."/>
            <person name="Allen A.W."/>
            <person name="Alvarado L."/>
            <person name="Arachchi H.M."/>
            <person name="Berlin A.M."/>
            <person name="Chapman S.B."/>
            <person name="Gainer-Dewar J."/>
            <person name="Goldberg J."/>
            <person name="Griggs A."/>
            <person name="Gujja S."/>
            <person name="Hansen M."/>
            <person name="Howarth C."/>
            <person name="Imamovic A."/>
            <person name="Ireland A."/>
            <person name="Larimer J."/>
            <person name="McCowan C."/>
            <person name="Murphy C."/>
            <person name="Pearson M."/>
            <person name="Poon T.W."/>
            <person name="Priest M."/>
            <person name="Roberts A."/>
            <person name="Saif S."/>
            <person name="Shea T."/>
            <person name="Sisk P."/>
            <person name="Sykes S."/>
            <person name="Wortman J."/>
            <person name="Nusbaum C."/>
            <person name="Birren B."/>
        </authorList>
    </citation>
    <scope>NUCLEOTIDE SEQUENCE [LARGE SCALE GENOMIC DNA]</scope>
    <source>
        <strain evidence="13">maculatus3</strain>
    </source>
</reference>
<name>A0A182SQU1_9DIPT</name>
<feature type="compositionally biased region" description="Pro residues" evidence="10">
    <location>
        <begin position="1"/>
        <end position="12"/>
    </location>
</feature>
<dbReference type="InterPro" id="IPR050236">
    <property type="entry name" value="Ser_Thr_kinase_AGC"/>
</dbReference>
<dbReference type="GO" id="GO:0004674">
    <property type="term" value="F:protein serine/threonine kinase activity"/>
    <property type="evidence" value="ECO:0007669"/>
    <property type="project" value="UniProtKB-KW"/>
</dbReference>
<protein>
    <recommendedName>
        <fullName evidence="1">non-specific serine/threonine protein kinase</fullName>
        <ecNumber evidence="1">2.7.11.1</ecNumber>
    </recommendedName>
</protein>
<keyword evidence="4 9" id="KW-0547">Nucleotide-binding</keyword>
<evidence type="ECO:0000256" key="7">
    <source>
        <dbReference type="ARBA" id="ARBA00047899"/>
    </source>
</evidence>